<keyword evidence="9" id="KW-0472">Membrane</keyword>
<evidence type="ECO:0000256" key="2">
    <source>
        <dbReference type="ARBA" id="ARBA00005417"/>
    </source>
</evidence>
<organism evidence="15 16">
    <name type="scientific">Rhodospira trueperi</name>
    <dbReference type="NCBI Taxonomy" id="69960"/>
    <lineage>
        <taxon>Bacteria</taxon>
        <taxon>Pseudomonadati</taxon>
        <taxon>Pseudomonadota</taxon>
        <taxon>Alphaproteobacteria</taxon>
        <taxon>Rhodospirillales</taxon>
        <taxon>Rhodospirillaceae</taxon>
        <taxon>Rhodospira</taxon>
    </lineage>
</organism>
<keyword evidence="8" id="KW-0406">Ion transport</keyword>
<dbReference type="InterPro" id="IPR003593">
    <property type="entry name" value="AAA+_ATPase"/>
</dbReference>
<evidence type="ECO:0000256" key="8">
    <source>
        <dbReference type="ARBA" id="ARBA00023065"/>
    </source>
</evidence>
<keyword evidence="16" id="KW-1185">Reference proteome</keyword>
<evidence type="ECO:0000256" key="3">
    <source>
        <dbReference type="ARBA" id="ARBA00022448"/>
    </source>
</evidence>
<comment type="subunit">
    <text evidence="10">The complex is composed of two ATP-binding proteins (NikD and NikE), two transmembrane proteins (NikB and NikC) and a solute-binding protein (NikA).</text>
</comment>
<evidence type="ECO:0000256" key="11">
    <source>
        <dbReference type="ARBA" id="ARBA00039098"/>
    </source>
</evidence>
<dbReference type="EC" id="7.2.2.11" evidence="11"/>
<dbReference type="AlphaFoldDB" id="A0A1G7AM02"/>
<evidence type="ECO:0000256" key="5">
    <source>
        <dbReference type="ARBA" id="ARBA00022741"/>
    </source>
</evidence>
<dbReference type="Proteomes" id="UP000199412">
    <property type="component" value="Unassembled WGS sequence"/>
</dbReference>
<reference evidence="15 16" key="1">
    <citation type="submission" date="2016-10" db="EMBL/GenBank/DDBJ databases">
        <authorList>
            <person name="de Groot N.N."/>
        </authorList>
    </citation>
    <scope>NUCLEOTIDE SEQUENCE [LARGE SCALE GENOMIC DNA]</scope>
    <source>
        <strain evidence="15 16">ATCC 700224</strain>
    </source>
</reference>
<dbReference type="Pfam" id="PF08352">
    <property type="entry name" value="oligo_HPY"/>
    <property type="match status" value="1"/>
</dbReference>
<keyword evidence="7" id="KW-1278">Translocase</keyword>
<dbReference type="PANTHER" id="PTHR43297">
    <property type="entry name" value="OLIGOPEPTIDE TRANSPORT ATP-BINDING PROTEIN APPD"/>
    <property type="match status" value="1"/>
</dbReference>
<dbReference type="InterPro" id="IPR017871">
    <property type="entry name" value="ABC_transporter-like_CS"/>
</dbReference>
<comment type="catalytic activity">
    <reaction evidence="13">
        <text>Ni(2+)(out) + ATP + H2O = Ni(2+)(in) + ADP + phosphate + H(+)</text>
        <dbReference type="Rhea" id="RHEA:15557"/>
        <dbReference type="ChEBI" id="CHEBI:15377"/>
        <dbReference type="ChEBI" id="CHEBI:15378"/>
        <dbReference type="ChEBI" id="CHEBI:30616"/>
        <dbReference type="ChEBI" id="CHEBI:43474"/>
        <dbReference type="ChEBI" id="CHEBI:49786"/>
        <dbReference type="ChEBI" id="CHEBI:456216"/>
        <dbReference type="EC" id="7.2.2.11"/>
    </reaction>
    <physiologicalReaction direction="left-to-right" evidence="13">
        <dbReference type="Rhea" id="RHEA:15558"/>
    </physiologicalReaction>
</comment>
<comment type="similarity">
    <text evidence="2">Belongs to the ABC transporter superfamily.</text>
</comment>
<protein>
    <recommendedName>
        <fullName evidence="12">Nickel import system ATP-binding protein NikD</fullName>
        <ecNumber evidence="11">7.2.2.11</ecNumber>
    </recommendedName>
</protein>
<sequence length="335" mass="35443">MDALLDISDLRVAFGSDPARAIRVVHGIDLRVEAGEIVGLVGESGSGKSVSCLAALQLAGARAKVTGEARFRGTSLLSLSEREIAALRGRAVAMIFQDPMSSLNPVKTLRAQMFEAIRLNNPALAKASRTALETEAARLLEEVGIPEAKSRLSAYPHQLSGGMSQRAMIAMMLAGSPALLIADEPTTALDVTIQAQILRLLKRLRDAHGMSIILITHDLGVVAETCDRVAVMYCGRIVEQGPVRTVFKAPAHPYTRGLLNSRPRPDLGSARLTPIGGVVPSPRDLPPGCAFGPRCDRVSDTCHAAVPAFRMDGDHGAACHHQDIAQPMAAMGGAS</sequence>
<dbReference type="InterPro" id="IPR003439">
    <property type="entry name" value="ABC_transporter-like_ATP-bd"/>
</dbReference>
<keyword evidence="4" id="KW-1003">Cell membrane</keyword>
<evidence type="ECO:0000256" key="6">
    <source>
        <dbReference type="ARBA" id="ARBA00022840"/>
    </source>
</evidence>
<dbReference type="NCBIfam" id="TIGR01727">
    <property type="entry name" value="oligo_HPY"/>
    <property type="match status" value="1"/>
</dbReference>
<dbReference type="SMART" id="SM00382">
    <property type="entry name" value="AAA"/>
    <property type="match status" value="1"/>
</dbReference>
<evidence type="ECO:0000256" key="1">
    <source>
        <dbReference type="ARBA" id="ARBA00004417"/>
    </source>
</evidence>
<dbReference type="InterPro" id="IPR013563">
    <property type="entry name" value="Oligopep_ABC_C"/>
</dbReference>
<accession>A0A1G7AM02</accession>
<dbReference type="OrthoDB" id="37801at2"/>
<dbReference type="Pfam" id="PF00005">
    <property type="entry name" value="ABC_tran"/>
    <property type="match status" value="1"/>
</dbReference>
<evidence type="ECO:0000256" key="7">
    <source>
        <dbReference type="ARBA" id="ARBA00022967"/>
    </source>
</evidence>
<dbReference type="Gene3D" id="3.40.50.300">
    <property type="entry name" value="P-loop containing nucleotide triphosphate hydrolases"/>
    <property type="match status" value="1"/>
</dbReference>
<evidence type="ECO:0000256" key="9">
    <source>
        <dbReference type="ARBA" id="ARBA00023136"/>
    </source>
</evidence>
<dbReference type="EMBL" id="FNAP01000004">
    <property type="protein sequence ID" value="SDE15954.1"/>
    <property type="molecule type" value="Genomic_DNA"/>
</dbReference>
<dbReference type="PROSITE" id="PS50893">
    <property type="entry name" value="ABC_TRANSPORTER_2"/>
    <property type="match status" value="1"/>
</dbReference>
<dbReference type="STRING" id="69960.SAMN05421720_10410"/>
<dbReference type="InterPro" id="IPR050388">
    <property type="entry name" value="ABC_Ni/Peptide_Import"/>
</dbReference>
<gene>
    <name evidence="15" type="ORF">SAMN05421720_10410</name>
</gene>
<dbReference type="PROSITE" id="PS00211">
    <property type="entry name" value="ABC_TRANSPORTER_1"/>
    <property type="match status" value="1"/>
</dbReference>
<dbReference type="GO" id="GO:0015413">
    <property type="term" value="F:ABC-type nickel transporter activity"/>
    <property type="evidence" value="ECO:0007669"/>
    <property type="project" value="UniProtKB-EC"/>
</dbReference>
<dbReference type="CDD" id="cd03257">
    <property type="entry name" value="ABC_NikE_OppD_transporters"/>
    <property type="match status" value="1"/>
</dbReference>
<dbReference type="RefSeq" id="WP_092784114.1">
    <property type="nucleotide sequence ID" value="NZ_FNAP01000004.1"/>
</dbReference>
<name>A0A1G7AM02_9PROT</name>
<dbReference type="SUPFAM" id="SSF52540">
    <property type="entry name" value="P-loop containing nucleoside triphosphate hydrolases"/>
    <property type="match status" value="1"/>
</dbReference>
<evidence type="ECO:0000256" key="4">
    <source>
        <dbReference type="ARBA" id="ARBA00022475"/>
    </source>
</evidence>
<dbReference type="GO" id="GO:0016887">
    <property type="term" value="F:ATP hydrolysis activity"/>
    <property type="evidence" value="ECO:0007669"/>
    <property type="project" value="InterPro"/>
</dbReference>
<dbReference type="GO" id="GO:0005524">
    <property type="term" value="F:ATP binding"/>
    <property type="evidence" value="ECO:0007669"/>
    <property type="project" value="UniProtKB-KW"/>
</dbReference>
<evidence type="ECO:0000256" key="10">
    <source>
        <dbReference type="ARBA" id="ARBA00038669"/>
    </source>
</evidence>
<comment type="subcellular location">
    <subcellularLocation>
        <location evidence="1">Cell inner membrane</location>
        <topology evidence="1">Peripheral membrane protein</topology>
    </subcellularLocation>
</comment>
<dbReference type="GO" id="GO:0015833">
    <property type="term" value="P:peptide transport"/>
    <property type="evidence" value="ECO:0007669"/>
    <property type="project" value="InterPro"/>
</dbReference>
<proteinExistence type="inferred from homology"/>
<dbReference type="InterPro" id="IPR027417">
    <property type="entry name" value="P-loop_NTPase"/>
</dbReference>
<keyword evidence="3" id="KW-0813">Transport</keyword>
<dbReference type="PANTHER" id="PTHR43297:SF13">
    <property type="entry name" value="NICKEL ABC TRANSPORTER, ATP-BINDING PROTEIN"/>
    <property type="match status" value="1"/>
</dbReference>
<evidence type="ECO:0000259" key="14">
    <source>
        <dbReference type="PROSITE" id="PS50893"/>
    </source>
</evidence>
<dbReference type="FunFam" id="3.40.50.300:FF:000016">
    <property type="entry name" value="Oligopeptide ABC transporter ATP-binding component"/>
    <property type="match status" value="1"/>
</dbReference>
<evidence type="ECO:0000313" key="16">
    <source>
        <dbReference type="Proteomes" id="UP000199412"/>
    </source>
</evidence>
<feature type="domain" description="ABC transporter" evidence="14">
    <location>
        <begin position="5"/>
        <end position="259"/>
    </location>
</feature>
<keyword evidence="5" id="KW-0547">Nucleotide-binding</keyword>
<evidence type="ECO:0000313" key="15">
    <source>
        <dbReference type="EMBL" id="SDE15954.1"/>
    </source>
</evidence>
<dbReference type="GO" id="GO:0005886">
    <property type="term" value="C:plasma membrane"/>
    <property type="evidence" value="ECO:0007669"/>
    <property type="project" value="UniProtKB-SubCell"/>
</dbReference>
<keyword evidence="6 15" id="KW-0067">ATP-binding</keyword>
<evidence type="ECO:0000256" key="12">
    <source>
        <dbReference type="ARBA" id="ARBA00044143"/>
    </source>
</evidence>
<evidence type="ECO:0000256" key="13">
    <source>
        <dbReference type="ARBA" id="ARBA00048610"/>
    </source>
</evidence>